<evidence type="ECO:0000313" key="2">
    <source>
        <dbReference type="Proteomes" id="UP000244900"/>
    </source>
</evidence>
<accession>A0A2S1SQA9</accession>
<dbReference type="Proteomes" id="UP000244900">
    <property type="component" value="Chromosome"/>
</dbReference>
<dbReference type="EMBL" id="CP029188">
    <property type="protein sequence ID" value="AWI28594.1"/>
    <property type="molecule type" value="Genomic_DNA"/>
</dbReference>
<reference evidence="1 2" key="1">
    <citation type="submission" date="2018-05" db="EMBL/GenBank/DDBJ databases">
        <title>Complete genome sequence of sponge-derived Streptomyces sp. HNM0039.</title>
        <authorList>
            <person name="Huang X."/>
            <person name="Zhou S."/>
        </authorList>
    </citation>
    <scope>NUCLEOTIDE SEQUENCE [LARGE SCALE GENOMIC DNA]</scope>
    <source>
        <strain evidence="1 2">HNM0039</strain>
    </source>
</reference>
<keyword evidence="2" id="KW-1185">Reference proteome</keyword>
<organism evidence="1 2">
    <name type="scientific">Streptomyces tirandamycinicus</name>
    <dbReference type="NCBI Taxonomy" id="2174846"/>
    <lineage>
        <taxon>Bacteria</taxon>
        <taxon>Bacillati</taxon>
        <taxon>Actinomycetota</taxon>
        <taxon>Actinomycetes</taxon>
        <taxon>Kitasatosporales</taxon>
        <taxon>Streptomycetaceae</taxon>
        <taxon>Streptomyces</taxon>
    </lineage>
</organism>
<dbReference type="KEGG" id="stir:DDW44_07190"/>
<name>A0A2S1SQA9_9ACTN</name>
<evidence type="ECO:0000313" key="1">
    <source>
        <dbReference type="EMBL" id="AWI28594.1"/>
    </source>
</evidence>
<dbReference type="AlphaFoldDB" id="A0A2S1SQA9"/>
<protein>
    <submittedName>
        <fullName evidence="1">Uncharacterized protein</fullName>
    </submittedName>
</protein>
<sequence length="73" mass="7863">MPSHASPRPGVAPSGDPSTGEIRVPLQLFVLDHPVGVVDLVLSHVEAEHHHAALTWQLNRAERTLGYVTPQAV</sequence>
<gene>
    <name evidence="1" type="ORF">DDW44_07190</name>
</gene>
<proteinExistence type="predicted"/>